<reference evidence="1 2" key="1">
    <citation type="submission" date="2019-04" db="EMBL/GenBank/DDBJ databases">
        <title>Streptomyces piniterrae sp. nov., a heliquinomycin-producing actinomycete isolated from rhizosphere soil of Pinus yunnanensis.</title>
        <authorList>
            <person name="Zhuang X."/>
            <person name="Zhao J."/>
        </authorList>
    </citation>
    <scope>NUCLEOTIDE SEQUENCE [LARGE SCALE GENOMIC DNA]</scope>
    <source>
        <strain evidence="2">jys28</strain>
    </source>
</reference>
<keyword evidence="2" id="KW-1185">Reference proteome</keyword>
<evidence type="ECO:0000313" key="1">
    <source>
        <dbReference type="EMBL" id="TJZ54456.1"/>
    </source>
</evidence>
<organism evidence="1 2">
    <name type="scientific">Streptomyces piniterrae</name>
    <dbReference type="NCBI Taxonomy" id="2571125"/>
    <lineage>
        <taxon>Bacteria</taxon>
        <taxon>Bacillati</taxon>
        <taxon>Actinomycetota</taxon>
        <taxon>Actinomycetes</taxon>
        <taxon>Kitasatosporales</taxon>
        <taxon>Streptomycetaceae</taxon>
        <taxon>Streptomyces</taxon>
    </lineage>
</organism>
<sequence>MAEETPYDDCRAKYSRRGLTRLVLSDHAAGGSSWADMAQYPGIDAAQAEERFGPDIDRRHTAFEVPYRLDETGRKRIHQLPTAAYHPCSAARRLDRWANSHVTLLDDDHPVSGHLTVEEST</sequence>
<dbReference type="AlphaFoldDB" id="A0A4U0NJJ8"/>
<proteinExistence type="predicted"/>
<evidence type="ECO:0000313" key="2">
    <source>
        <dbReference type="Proteomes" id="UP000308697"/>
    </source>
</evidence>
<dbReference type="Proteomes" id="UP000308697">
    <property type="component" value="Unassembled WGS sequence"/>
</dbReference>
<name>A0A4U0NJJ8_9ACTN</name>
<dbReference type="RefSeq" id="WP_136740381.1">
    <property type="nucleotide sequence ID" value="NZ_SUMB01000004.1"/>
</dbReference>
<dbReference type="EMBL" id="SUMB01000004">
    <property type="protein sequence ID" value="TJZ54456.1"/>
    <property type="molecule type" value="Genomic_DNA"/>
</dbReference>
<gene>
    <name evidence="1" type="ORF">FCH28_15140</name>
</gene>
<accession>A0A4U0NJJ8</accession>
<comment type="caution">
    <text evidence="1">The sequence shown here is derived from an EMBL/GenBank/DDBJ whole genome shotgun (WGS) entry which is preliminary data.</text>
</comment>
<dbReference type="OrthoDB" id="3294717at2"/>
<protein>
    <submittedName>
        <fullName evidence="1">Uncharacterized protein</fullName>
    </submittedName>
</protein>